<evidence type="ECO:0000256" key="3">
    <source>
        <dbReference type="SAM" id="MobiDB-lite"/>
    </source>
</evidence>
<dbReference type="PANTHER" id="PTHR10039:SF5">
    <property type="entry name" value="NACHT DOMAIN-CONTAINING PROTEIN"/>
    <property type="match status" value="1"/>
</dbReference>
<dbReference type="AlphaFoldDB" id="A0A9N9M0W7"/>
<keyword evidence="2" id="KW-0175">Coiled coil</keyword>
<feature type="coiled-coil region" evidence="2">
    <location>
        <begin position="121"/>
        <end position="181"/>
    </location>
</feature>
<protein>
    <recommendedName>
        <fullName evidence="4">Nephrocystin 3-like N-terminal domain-containing protein</fullName>
    </recommendedName>
</protein>
<dbReference type="PANTHER" id="PTHR10039">
    <property type="entry name" value="AMELOGENIN"/>
    <property type="match status" value="1"/>
</dbReference>
<dbReference type="OrthoDB" id="443402at2759"/>
<gene>
    <name evidence="5" type="ORF">HYALB_00011856</name>
</gene>
<comment type="caution">
    <text evidence="5">The sequence shown here is derived from an EMBL/GenBank/DDBJ whole genome shotgun (WGS) entry which is preliminary data.</text>
</comment>
<dbReference type="InterPro" id="IPR027417">
    <property type="entry name" value="P-loop_NTPase"/>
</dbReference>
<keyword evidence="6" id="KW-1185">Reference proteome</keyword>
<evidence type="ECO:0000256" key="2">
    <source>
        <dbReference type="SAM" id="Coils"/>
    </source>
</evidence>
<dbReference type="Proteomes" id="UP000701801">
    <property type="component" value="Unassembled WGS sequence"/>
</dbReference>
<sequence length="653" mass="74995">MDALSVLSLATAIITCIDFTGKLVLGSVEIYQNGRIKENDSLNTVFQELDSIVKGLEINVSMNTVSERRIFAIAEKCREDSKTLLGMLKSMELPPGTKDILKCARRRLAYLKDKKKLDEFKGKLQENRAELMLNLQVALREGQSQRAKSIASLSESYPDLEKNLTRKIDELGSDLSKAIEQRNASITSNEWLVGSFSDLSNQIKDNINDFHSLATDIPTHHRILRQLAYNGMESRRSKITLATSTTRRWVFEHPISSNIEDYIDDSDESRNSEFDDGDSDFDSYISPSAANPWIETSKEAASYYMRNWLRKGHGVFHIMGNAGLGKSTLMKYIAQHEYLQLELSPWSGKMTLVIADFYFWLSGGSEFQKSRQGMCRTLLFQILSSHPQLMQRLFPRQWKALNTPGDAMVETQLLFREEAIEDAFKNFLNSRIMPDYKFCFFIDGLDEYEGSLLDREELAQDLKKWTSNRNIKLCVSSRSYPEFSESFECPYTQKIELHHLNMEDIHMYCSHKFVTDKHGQRLDDSVREKVIRKITENAQGVFLWAYLVVDQLLEALRSGLAAYELLETIDQIPCEMEDYYTKLLKPDGKNKLSILKAKRMLLLAVDNPFPWDLGQFPFPGLADLTQITMAWTALISHRTLVVRLILMTKRKGE</sequence>
<evidence type="ECO:0000259" key="4">
    <source>
        <dbReference type="Pfam" id="PF24883"/>
    </source>
</evidence>
<evidence type="ECO:0000256" key="1">
    <source>
        <dbReference type="ARBA" id="ARBA00022737"/>
    </source>
</evidence>
<evidence type="ECO:0000313" key="6">
    <source>
        <dbReference type="Proteomes" id="UP000701801"/>
    </source>
</evidence>
<feature type="region of interest" description="Disordered" evidence="3">
    <location>
        <begin position="262"/>
        <end position="283"/>
    </location>
</feature>
<feature type="domain" description="Nephrocystin 3-like N-terminal" evidence="4">
    <location>
        <begin position="305"/>
        <end position="478"/>
    </location>
</feature>
<proteinExistence type="predicted"/>
<reference evidence="5" key="1">
    <citation type="submission" date="2021-07" db="EMBL/GenBank/DDBJ databases">
        <authorList>
            <person name="Durling M."/>
        </authorList>
    </citation>
    <scope>NUCLEOTIDE SEQUENCE</scope>
</reference>
<organism evidence="5 6">
    <name type="scientific">Hymenoscyphus albidus</name>
    <dbReference type="NCBI Taxonomy" id="595503"/>
    <lineage>
        <taxon>Eukaryota</taxon>
        <taxon>Fungi</taxon>
        <taxon>Dikarya</taxon>
        <taxon>Ascomycota</taxon>
        <taxon>Pezizomycotina</taxon>
        <taxon>Leotiomycetes</taxon>
        <taxon>Helotiales</taxon>
        <taxon>Helotiaceae</taxon>
        <taxon>Hymenoscyphus</taxon>
    </lineage>
</organism>
<evidence type="ECO:0000313" key="5">
    <source>
        <dbReference type="EMBL" id="CAG8981021.1"/>
    </source>
</evidence>
<dbReference type="Gene3D" id="3.40.50.300">
    <property type="entry name" value="P-loop containing nucleotide triphosphate hydrolases"/>
    <property type="match status" value="1"/>
</dbReference>
<dbReference type="EMBL" id="CAJVRM010000438">
    <property type="protein sequence ID" value="CAG8981021.1"/>
    <property type="molecule type" value="Genomic_DNA"/>
</dbReference>
<accession>A0A9N9M0W7</accession>
<keyword evidence="1" id="KW-0677">Repeat</keyword>
<dbReference type="Pfam" id="PF24883">
    <property type="entry name" value="NPHP3_N"/>
    <property type="match status" value="1"/>
</dbReference>
<dbReference type="SUPFAM" id="SSF52540">
    <property type="entry name" value="P-loop containing nucleoside triphosphate hydrolases"/>
    <property type="match status" value="1"/>
</dbReference>
<name>A0A9N9M0W7_9HELO</name>
<dbReference type="InterPro" id="IPR056884">
    <property type="entry name" value="NPHP3-like_N"/>
</dbReference>